<organism evidence="1 2">
    <name type="scientific">Flavobacterium suzhouense</name>
    <dbReference type="NCBI Taxonomy" id="1529638"/>
    <lineage>
        <taxon>Bacteria</taxon>
        <taxon>Pseudomonadati</taxon>
        <taxon>Bacteroidota</taxon>
        <taxon>Flavobacteriia</taxon>
        <taxon>Flavobacteriales</taxon>
        <taxon>Flavobacteriaceae</taxon>
        <taxon>Flavobacterium</taxon>
    </lineage>
</organism>
<evidence type="ECO:0000313" key="2">
    <source>
        <dbReference type="Proteomes" id="UP001597480"/>
    </source>
</evidence>
<comment type="caution">
    <text evidence="1">The sequence shown here is derived from an EMBL/GenBank/DDBJ whole genome shotgun (WGS) entry which is preliminary data.</text>
</comment>
<reference evidence="2" key="1">
    <citation type="journal article" date="2019" name="Int. J. Syst. Evol. Microbiol.">
        <title>The Global Catalogue of Microorganisms (GCM) 10K type strain sequencing project: providing services to taxonomists for standard genome sequencing and annotation.</title>
        <authorList>
            <consortium name="The Broad Institute Genomics Platform"/>
            <consortium name="The Broad Institute Genome Sequencing Center for Infectious Disease"/>
            <person name="Wu L."/>
            <person name="Ma J."/>
        </authorList>
    </citation>
    <scope>NUCLEOTIDE SEQUENCE [LARGE SCALE GENOMIC DNA]</scope>
    <source>
        <strain evidence="2">KCTC 42107</strain>
    </source>
</reference>
<dbReference type="RefSeq" id="WP_379821296.1">
    <property type="nucleotide sequence ID" value="NZ_JBHUMD010000026.1"/>
</dbReference>
<keyword evidence="2" id="KW-1185">Reference proteome</keyword>
<dbReference type="EMBL" id="JBHUMD010000026">
    <property type="protein sequence ID" value="MFD2602840.1"/>
    <property type="molecule type" value="Genomic_DNA"/>
</dbReference>
<accession>A0ABW5NVC9</accession>
<proteinExistence type="predicted"/>
<evidence type="ECO:0000313" key="1">
    <source>
        <dbReference type="EMBL" id="MFD2602840.1"/>
    </source>
</evidence>
<protein>
    <submittedName>
        <fullName evidence="1">Uncharacterized protein</fullName>
    </submittedName>
</protein>
<sequence>MERIIIHTENANEYNALSYEKAAAQFMAEKEENQEVSCSLLLTNLLRNNLMLLKFNEISTILLL</sequence>
<dbReference type="Proteomes" id="UP001597480">
    <property type="component" value="Unassembled WGS sequence"/>
</dbReference>
<gene>
    <name evidence="1" type="ORF">ACFSR3_12290</name>
</gene>
<name>A0ABW5NVC9_9FLAO</name>